<evidence type="ECO:0000256" key="9">
    <source>
        <dbReference type="ARBA" id="ARBA00022833"/>
    </source>
</evidence>
<dbReference type="GO" id="GO:0009381">
    <property type="term" value="F:excinuclease ABC activity"/>
    <property type="evidence" value="ECO:0007669"/>
    <property type="project" value="UniProtKB-UniRule"/>
</dbReference>
<dbReference type="PANTHER" id="PTHR43152">
    <property type="entry name" value="UVRABC SYSTEM PROTEIN A"/>
    <property type="match status" value="1"/>
</dbReference>
<keyword evidence="6 18" id="KW-0227">DNA damage</keyword>
<dbReference type="FunFam" id="1.20.1580.10:FF:000001">
    <property type="entry name" value="UvrABC system protein A"/>
    <property type="match status" value="1"/>
</dbReference>
<dbReference type="GO" id="GO:0008270">
    <property type="term" value="F:zinc ion binding"/>
    <property type="evidence" value="ECO:0007669"/>
    <property type="project" value="UniProtKB-UniRule"/>
</dbReference>
<feature type="binding site" evidence="18">
    <location>
        <begin position="61"/>
        <end position="68"/>
    </location>
    <ligand>
        <name>ATP</name>
        <dbReference type="ChEBI" id="CHEBI:30616"/>
    </ligand>
</feature>
<comment type="subunit">
    <text evidence="18">Forms a heterotetramer with UvrB during the search for lesions.</text>
</comment>
<comment type="subcellular location">
    <subcellularLocation>
        <location evidence="1 18">Cytoplasm</location>
    </subcellularLocation>
</comment>
<dbReference type="Gene3D" id="1.10.8.280">
    <property type="entry name" value="ABC transporter ATPase domain-like"/>
    <property type="match status" value="1"/>
</dbReference>
<evidence type="ECO:0000259" key="19">
    <source>
        <dbReference type="PROSITE" id="PS50893"/>
    </source>
</evidence>
<dbReference type="NCBIfam" id="TIGR00630">
    <property type="entry name" value="uvra"/>
    <property type="match status" value="1"/>
</dbReference>
<comment type="caution">
    <text evidence="18">Lacks conserved residue(s) required for the propagation of feature annotation.</text>
</comment>
<dbReference type="GO" id="GO:0009432">
    <property type="term" value="P:SOS response"/>
    <property type="evidence" value="ECO:0007669"/>
    <property type="project" value="UniProtKB-UniRule"/>
</dbReference>
<evidence type="ECO:0000256" key="3">
    <source>
        <dbReference type="ARBA" id="ARBA00022723"/>
    </source>
</evidence>
<keyword evidence="2 18" id="KW-0963">Cytoplasm</keyword>
<evidence type="ECO:0000256" key="5">
    <source>
        <dbReference type="ARBA" id="ARBA00022741"/>
    </source>
</evidence>
<reference evidence="20" key="2">
    <citation type="submission" date="2021-09" db="EMBL/GenBank/DDBJ databases">
        <authorList>
            <person name="Gilroy R."/>
        </authorList>
    </citation>
    <scope>NUCLEOTIDE SEQUENCE</scope>
    <source>
        <strain evidence="20">578</strain>
    </source>
</reference>
<organism evidence="20 21">
    <name type="scientific">Aeriscardovia aeriphila</name>
    <dbReference type="NCBI Taxonomy" id="218139"/>
    <lineage>
        <taxon>Bacteria</taxon>
        <taxon>Bacillati</taxon>
        <taxon>Actinomycetota</taxon>
        <taxon>Actinomycetes</taxon>
        <taxon>Bifidobacteriales</taxon>
        <taxon>Bifidobacteriaceae</taxon>
        <taxon>Aeriscardovia</taxon>
    </lineage>
</organism>
<keyword evidence="7 18" id="KW-0228">DNA excision</keyword>
<keyword evidence="5 18" id="KW-0547">Nucleotide-binding</keyword>
<keyword evidence="11 18" id="KW-0267">Excision nuclease</keyword>
<dbReference type="InterPro" id="IPR004602">
    <property type="entry name" value="UvrA"/>
</dbReference>
<dbReference type="PANTHER" id="PTHR43152:SF3">
    <property type="entry name" value="UVRABC SYSTEM PROTEIN A"/>
    <property type="match status" value="1"/>
</dbReference>
<dbReference type="GO" id="GO:0003677">
    <property type="term" value="F:DNA binding"/>
    <property type="evidence" value="ECO:0007669"/>
    <property type="project" value="UniProtKB-UniRule"/>
</dbReference>
<dbReference type="FunFam" id="1.20.1580.10:FF:000002">
    <property type="entry name" value="UvrABC system protein A"/>
    <property type="match status" value="1"/>
</dbReference>
<evidence type="ECO:0000256" key="7">
    <source>
        <dbReference type="ARBA" id="ARBA00022769"/>
    </source>
</evidence>
<comment type="caution">
    <text evidence="20">The sequence shown here is derived from an EMBL/GenBank/DDBJ whole genome shotgun (WGS) entry which is preliminary data.</text>
</comment>
<dbReference type="CDD" id="cd03270">
    <property type="entry name" value="ABC_UvrA_I"/>
    <property type="match status" value="1"/>
</dbReference>
<evidence type="ECO:0000256" key="12">
    <source>
        <dbReference type="ARBA" id="ARBA00023125"/>
    </source>
</evidence>
<dbReference type="PROSITE" id="PS00211">
    <property type="entry name" value="ABC_TRANSPORTER_1"/>
    <property type="match status" value="2"/>
</dbReference>
<keyword evidence="8 18" id="KW-0863">Zinc-finger</keyword>
<evidence type="ECO:0000256" key="15">
    <source>
        <dbReference type="ARBA" id="ARBA00038000"/>
    </source>
</evidence>
<dbReference type="Gene3D" id="3.40.50.300">
    <property type="entry name" value="P-loop containing nucleotide triphosphate hydrolases"/>
    <property type="match status" value="2"/>
</dbReference>
<dbReference type="Proteomes" id="UP000715651">
    <property type="component" value="Unassembled WGS sequence"/>
</dbReference>
<dbReference type="GO" id="GO:0006289">
    <property type="term" value="P:nucleotide-excision repair"/>
    <property type="evidence" value="ECO:0007669"/>
    <property type="project" value="UniProtKB-UniRule"/>
</dbReference>
<dbReference type="EMBL" id="DYWK01000006">
    <property type="protein sequence ID" value="HJF18379.1"/>
    <property type="molecule type" value="Genomic_DNA"/>
</dbReference>
<keyword evidence="20" id="KW-0378">Hydrolase</keyword>
<keyword evidence="9 18" id="KW-0862">Zinc</keyword>
<keyword evidence="13 18" id="KW-0234">DNA repair</keyword>
<evidence type="ECO:0000256" key="2">
    <source>
        <dbReference type="ARBA" id="ARBA00022490"/>
    </source>
</evidence>
<dbReference type="AlphaFoldDB" id="A0A921FUP8"/>
<dbReference type="NCBIfam" id="NF001503">
    <property type="entry name" value="PRK00349.1"/>
    <property type="match status" value="1"/>
</dbReference>
<accession>A0A921FUP8</accession>
<proteinExistence type="inferred from homology"/>
<dbReference type="HAMAP" id="MF_00205">
    <property type="entry name" value="UvrA"/>
    <property type="match status" value="1"/>
</dbReference>
<dbReference type="GO" id="GO:0005524">
    <property type="term" value="F:ATP binding"/>
    <property type="evidence" value="ECO:0007669"/>
    <property type="project" value="UniProtKB-UniRule"/>
</dbReference>
<gene>
    <name evidence="18 20" type="primary">uvrA</name>
    <name evidence="20" type="ORF">K8U78_04425</name>
</gene>
<evidence type="ECO:0000313" key="20">
    <source>
        <dbReference type="EMBL" id="HJF18379.1"/>
    </source>
</evidence>
<feature type="zinc finger region" description="C4-type" evidence="18">
    <location>
        <begin position="775"/>
        <end position="801"/>
    </location>
</feature>
<sequence>MLQRLNPSGEWKTVKSAPGTVVTDLSHVPNDAKITIQGAREHNLKNVDLEFPRNAITVFTGLSGSGKSSLAFDTLFAEGQRRYVQSLSAYARQFLGQMDKPAVDKIEGLSPAVSIDQKTTNRNPRSTVGTITEIYDYLRLLFARNGVPHCPVCGSLISAQTPQQMVDTLLDYPQRTRFQLLAPVVRGKKGEFVEELRDLRAQGFARALIDGQMQQLNSDIKLTKQKKHTIEVVVDRLVVKDSIQQRLTDSIETALRLSNGVVIADFVDEPEDSANRRQPFSEHRACPNGHALSLEEIEPRTFSFNAPYGACPECTGIGFKLEIDPELIIPDPSKSLREGAIEPWSGGKTTTEYYQHLLEGLAKETGLDLDTPWEELSEEQRHNVLYGHDFKVEVRYRNRWGRMREYSTGFEGVIRSLMRRHDETDSQQMREYYESYMREIPCPVCKGKRLKPEVLAVTVADESIADVCDMPVSEELAWVNSLKLSGSALQIASEVLKEIRSRLQFLNDVGLNYLTLSRAAKTLSGGEAQRIRLATQIGSGLVGVMYVLDEPSIGLHQRDNSRMIATLDKLRDLGNTLVVVEHDQETMEKADWLVDVGPGAGENGGEIIYSGPARGIAQASKSVTGDYLTGRRSIPVPQTRRKIDRTHELTIVGARQNNLKNLTVHLPLGVMTCITGVSGSGKSTLIDDILYPVLADKLNGARIVPGKYTRVEGVDQLDKVIHVDQTPIGRTPRSNPATYTGVWDKIRDLFAKTPEAQVRGYGPGRFSFNVKGGRCENCHGDGTIKIEMNFLPDVYVQCEVCHGTRYNRETLDIKWNGKNVADVLNMPISEAAQFFHRYPSIARYLDTLVSVGLGYIRLGQSATTLSGGESQRVKLATELQRRSTGGTIYILDEPTTGLHFEDVRKLLVVLQGLVDKGNTVVVIEHNLDVVKSADWIIDLGPEGGSGGGTVVAQGTPEQVSKDEHSWTGKYLKPMLDPAEVEKSHSFFLEKVHHDE</sequence>
<dbReference type="CDD" id="cd03271">
    <property type="entry name" value="ABC_UvrA_II"/>
    <property type="match status" value="1"/>
</dbReference>
<comment type="function">
    <text evidence="18">The UvrABC repair system catalyzes the recognition and processing of DNA lesions. UvrA is an ATPase and a DNA-binding protein. A damage recognition complex composed of 2 UvrA and 2 UvrB subunits scans DNA for abnormalities. When the presence of a lesion has been verified by UvrB, the UvrA molecules dissociate.</text>
</comment>
<dbReference type="Pfam" id="PF17755">
    <property type="entry name" value="UvrA_DNA-bind"/>
    <property type="match status" value="1"/>
</dbReference>
<feature type="binding site" evidence="18">
    <location>
        <begin position="676"/>
        <end position="683"/>
    </location>
    <ligand>
        <name>ATP</name>
        <dbReference type="ChEBI" id="CHEBI:30616"/>
    </ligand>
</feature>
<dbReference type="Pfam" id="PF17760">
    <property type="entry name" value="UvrA_inter"/>
    <property type="match status" value="1"/>
</dbReference>
<dbReference type="InterPro" id="IPR041552">
    <property type="entry name" value="UvrA_DNA-bd"/>
</dbReference>
<keyword evidence="14 18" id="KW-0742">SOS response</keyword>
<dbReference type="Gene3D" id="1.20.1580.10">
    <property type="entry name" value="ABC transporter ATPase like domain"/>
    <property type="match status" value="2"/>
</dbReference>
<evidence type="ECO:0000256" key="6">
    <source>
        <dbReference type="ARBA" id="ARBA00022763"/>
    </source>
</evidence>
<keyword evidence="12 18" id="KW-0238">DNA-binding</keyword>
<evidence type="ECO:0000256" key="16">
    <source>
        <dbReference type="ARBA" id="ARBA00039316"/>
    </source>
</evidence>
<dbReference type="InterPro" id="IPR013815">
    <property type="entry name" value="ATP_grasp_subdomain_1"/>
</dbReference>
<protein>
    <recommendedName>
        <fullName evidence="16 18">UvrABC system protein A</fullName>
        <shortName evidence="18">UvrA protein</shortName>
    </recommendedName>
    <alternativeName>
        <fullName evidence="17 18">Excinuclease ABC subunit A</fullName>
    </alternativeName>
</protein>
<dbReference type="GO" id="GO:0009380">
    <property type="term" value="C:excinuclease repair complex"/>
    <property type="evidence" value="ECO:0007669"/>
    <property type="project" value="InterPro"/>
</dbReference>
<evidence type="ECO:0000256" key="8">
    <source>
        <dbReference type="ARBA" id="ARBA00022771"/>
    </source>
</evidence>
<dbReference type="InterPro" id="IPR041102">
    <property type="entry name" value="UvrA_inter"/>
</dbReference>
<feature type="domain" description="ABC transporter" evidence="19">
    <location>
        <begin position="292"/>
        <end position="623"/>
    </location>
</feature>
<comment type="similarity">
    <text evidence="15 18">Belongs to the ABC transporter superfamily. UvrA family.</text>
</comment>
<evidence type="ECO:0000256" key="10">
    <source>
        <dbReference type="ARBA" id="ARBA00022840"/>
    </source>
</evidence>
<evidence type="ECO:0000256" key="4">
    <source>
        <dbReference type="ARBA" id="ARBA00022737"/>
    </source>
</evidence>
<evidence type="ECO:0000256" key="14">
    <source>
        <dbReference type="ARBA" id="ARBA00023236"/>
    </source>
</evidence>
<evidence type="ECO:0000313" key="21">
    <source>
        <dbReference type="Proteomes" id="UP000715651"/>
    </source>
</evidence>
<reference evidence="20" key="1">
    <citation type="journal article" date="2021" name="PeerJ">
        <title>Extensive microbial diversity within the chicken gut microbiome revealed by metagenomics and culture.</title>
        <authorList>
            <person name="Gilroy R."/>
            <person name="Ravi A."/>
            <person name="Getino M."/>
            <person name="Pursley I."/>
            <person name="Horton D.L."/>
            <person name="Alikhan N.F."/>
            <person name="Baker D."/>
            <person name="Gharbi K."/>
            <person name="Hall N."/>
            <person name="Watson M."/>
            <person name="Adriaenssens E.M."/>
            <person name="Foster-Nyarko E."/>
            <person name="Jarju S."/>
            <person name="Secka A."/>
            <person name="Antonio M."/>
            <person name="Oren A."/>
            <person name="Chaudhuri R.R."/>
            <person name="La Ragione R."/>
            <person name="Hildebrand F."/>
            <person name="Pallen M.J."/>
        </authorList>
    </citation>
    <scope>NUCLEOTIDE SEQUENCE</scope>
    <source>
        <strain evidence="20">578</strain>
    </source>
</reference>
<name>A0A921FUP8_9BIFI</name>
<keyword evidence="10 18" id="KW-0067">ATP-binding</keyword>
<evidence type="ECO:0000256" key="18">
    <source>
        <dbReference type="HAMAP-Rule" id="MF_00205"/>
    </source>
</evidence>
<evidence type="ECO:0000256" key="11">
    <source>
        <dbReference type="ARBA" id="ARBA00022881"/>
    </source>
</evidence>
<dbReference type="InterPro" id="IPR027417">
    <property type="entry name" value="P-loop_NTPase"/>
</dbReference>
<dbReference type="InterPro" id="IPR017871">
    <property type="entry name" value="ABC_transporter-like_CS"/>
</dbReference>
<dbReference type="GO" id="GO:0005737">
    <property type="term" value="C:cytoplasm"/>
    <property type="evidence" value="ECO:0007669"/>
    <property type="project" value="UniProtKB-SubCell"/>
</dbReference>
<evidence type="ECO:0000256" key="13">
    <source>
        <dbReference type="ARBA" id="ARBA00023204"/>
    </source>
</evidence>
<keyword evidence="4 18" id="KW-0677">Repeat</keyword>
<feature type="domain" description="ABC transporter" evidence="19">
    <location>
        <begin position="644"/>
        <end position="972"/>
    </location>
</feature>
<dbReference type="Gene3D" id="3.30.1490.20">
    <property type="entry name" value="ATP-grasp fold, A domain"/>
    <property type="match status" value="1"/>
</dbReference>
<dbReference type="SUPFAM" id="SSF52540">
    <property type="entry name" value="P-loop containing nucleoside triphosphate hydrolases"/>
    <property type="match status" value="2"/>
</dbReference>
<evidence type="ECO:0000256" key="17">
    <source>
        <dbReference type="ARBA" id="ARBA00042156"/>
    </source>
</evidence>
<keyword evidence="3 18" id="KW-0479">Metal-binding</keyword>
<dbReference type="PROSITE" id="PS50893">
    <property type="entry name" value="ABC_TRANSPORTER_2"/>
    <property type="match status" value="2"/>
</dbReference>
<dbReference type="GO" id="GO:0016887">
    <property type="term" value="F:ATP hydrolysis activity"/>
    <property type="evidence" value="ECO:0007669"/>
    <property type="project" value="InterPro"/>
</dbReference>
<dbReference type="InterPro" id="IPR003439">
    <property type="entry name" value="ABC_transporter-like_ATP-bd"/>
</dbReference>
<evidence type="ECO:0000256" key="1">
    <source>
        <dbReference type="ARBA" id="ARBA00004496"/>
    </source>
</evidence>